<dbReference type="AlphaFoldDB" id="A0A842JB92"/>
<dbReference type="Pfam" id="PF13173">
    <property type="entry name" value="AAA_14"/>
    <property type="match status" value="1"/>
</dbReference>
<dbReference type="Pfam" id="PF13635">
    <property type="entry name" value="DUF4143"/>
    <property type="match status" value="1"/>
</dbReference>
<evidence type="ECO:0000313" key="3">
    <source>
        <dbReference type="EMBL" id="MBC2888997.1"/>
    </source>
</evidence>
<dbReference type="InterPro" id="IPR041682">
    <property type="entry name" value="AAA_14"/>
</dbReference>
<dbReference type="PANTHER" id="PTHR33295">
    <property type="entry name" value="ATPASE"/>
    <property type="match status" value="1"/>
</dbReference>
<dbReference type="Proteomes" id="UP000587396">
    <property type="component" value="Unassembled WGS sequence"/>
</dbReference>
<keyword evidence="3" id="KW-0067">ATP-binding</keyword>
<organism evidence="3 4">
    <name type="scientific">Gordonibacter massiliensis</name>
    <name type="common">ex Traore et al. 2017</name>
    <dbReference type="NCBI Taxonomy" id="1841863"/>
    <lineage>
        <taxon>Bacteria</taxon>
        <taxon>Bacillati</taxon>
        <taxon>Actinomycetota</taxon>
        <taxon>Coriobacteriia</taxon>
        <taxon>Eggerthellales</taxon>
        <taxon>Eggerthellaceae</taxon>
        <taxon>Gordonibacter</taxon>
    </lineage>
</organism>
<evidence type="ECO:0000313" key="4">
    <source>
        <dbReference type="Proteomes" id="UP000587396"/>
    </source>
</evidence>
<evidence type="ECO:0000259" key="2">
    <source>
        <dbReference type="Pfam" id="PF13635"/>
    </source>
</evidence>
<accession>A0A842JB92</accession>
<keyword evidence="3" id="KW-0547">Nucleotide-binding</keyword>
<dbReference type="InterPro" id="IPR025420">
    <property type="entry name" value="DUF4143"/>
</dbReference>
<dbReference type="EMBL" id="JACMSE010000003">
    <property type="protein sequence ID" value="MBC2888997.1"/>
    <property type="molecule type" value="Genomic_DNA"/>
</dbReference>
<evidence type="ECO:0000259" key="1">
    <source>
        <dbReference type="Pfam" id="PF13173"/>
    </source>
</evidence>
<reference evidence="3 4" key="1">
    <citation type="submission" date="2020-08" db="EMBL/GenBank/DDBJ databases">
        <authorList>
            <person name="Liu C."/>
            <person name="Sun Q."/>
        </authorList>
    </citation>
    <scope>NUCLEOTIDE SEQUENCE [LARGE SCALE GENOMIC DNA]</scope>
    <source>
        <strain evidence="3 4">N22</strain>
    </source>
</reference>
<dbReference type="PANTHER" id="PTHR33295:SF7">
    <property type="entry name" value="ATPASE"/>
    <property type="match status" value="1"/>
</dbReference>
<dbReference type="GO" id="GO:0005524">
    <property type="term" value="F:ATP binding"/>
    <property type="evidence" value="ECO:0007669"/>
    <property type="project" value="UniProtKB-KW"/>
</dbReference>
<gene>
    <name evidence="3" type="ORF">H7313_06495</name>
</gene>
<proteinExistence type="predicted"/>
<comment type="caution">
    <text evidence="3">The sequence shown here is derived from an EMBL/GenBank/DDBJ whole genome shotgun (WGS) entry which is preliminary data.</text>
</comment>
<dbReference type="InterPro" id="IPR027417">
    <property type="entry name" value="P-loop_NTPase"/>
</dbReference>
<protein>
    <submittedName>
        <fullName evidence="3">ATP-binding protein</fullName>
    </submittedName>
</protein>
<feature type="domain" description="AAA" evidence="1">
    <location>
        <begin position="18"/>
        <end position="153"/>
    </location>
</feature>
<dbReference type="SUPFAM" id="SSF52540">
    <property type="entry name" value="P-loop containing nucleoside triphosphate hydrolases"/>
    <property type="match status" value="1"/>
</dbReference>
<name>A0A842JB92_9ACTN</name>
<keyword evidence="4" id="KW-1185">Reference proteome</keyword>
<sequence length="430" mass="49455">MERTVMKKLEAWKRSPFRKPLVVQGARQVGKTYTLLEFGKRAYENIAYFNFETDPRYRELFDESIAPDYLVPLLSRASQQTITTEKTLIVFDEVQLCERALTSLKYFCEQAPAYHVAVAGSLLGIAVNREEYSFPVGKVDMLTMHPMDMEEFLLAMGDGELAERIRRCYERDEPLPSLLHQAALERYREYLLVGGMPECVLQYAQTQNHVLVRHTQETILMSYLADMSKYNSTSENKKTRLVYDNISVQLSRDNTRFQYKLVKKGGRAAEFENAIEWLKLSGIAGQVFRVEQARKPLENYRDIDAFKLYVSDTGLLAAKENLEPVDVLYGSHDLDDFRGGQTENYAYTQMSAHGYSCYYWKPDRGAEVDFVIQREGAIVPVEVKSSDGKAKSLHLFMERYRPPYAVKLCARNFGFEGDVKTVPLYAAYCL</sequence>
<feature type="domain" description="DUF4143" evidence="2">
    <location>
        <begin position="226"/>
        <end position="386"/>
    </location>
</feature>